<evidence type="ECO:0000256" key="3">
    <source>
        <dbReference type="ARBA" id="ARBA00023048"/>
    </source>
</evidence>
<dbReference type="Pfam" id="PF06958">
    <property type="entry name" value="Pyocin_S"/>
    <property type="match status" value="1"/>
</dbReference>
<keyword evidence="3" id="KW-0078">Bacteriocin</keyword>
<dbReference type="EMBL" id="AAGMUQ010000023">
    <property type="protein sequence ID" value="EBP8539700.1"/>
    <property type="molecule type" value="Genomic_DNA"/>
</dbReference>
<dbReference type="InterPro" id="IPR016128">
    <property type="entry name" value="Pyosin/cloacin_T_dom"/>
</dbReference>
<sequence>MSNLSGSVPVSRPETQSLGFNSQGEEEMVITAPAGKPGYGPGSLAADLGKIPRTPIQAESSAAIHAAARWSTAQLQKTQAEYAAHQNALAAAQAKAKAARDALTLRLTQESNARIHNTYVNPAIAGAHANNMAMQAEAARLGAAKAAARAREKAEQEARQAEAELLAQQEAERQAAAAVAAARAKAEADARAVAEADARAAAEAAAKAKAEADAEARLREQENRTRLSMEMNVTPPVPVYTPEMVQKAESAMIQPGIMALPFIPRMMNLSVASRGVIPMTPEASYLTGNTLVRAASVLSEWVAVTETMVATATAGVLIATFWSQEVGKGSDRVPGRDMEALFATEAILLNRGNLGALQPGVDSVELPVRAHLAEENGHLALRLLKTGAGGLPAVVRILDAVRDPETGLDKIIVPGLNGRRDREVLVNPSADGLPGEWFPGHGDAVPQTPLSHDMSVKPAVEDTDAPLAVDILAVPAPEQMQDFIYWQVFPDGSSVRPIYVVMTPDTQGAVRELVTVPRLSGDGLFVAPHGVSMTDDIHR</sequence>
<keyword evidence="4" id="KW-0175">Coiled coil</keyword>
<feature type="coiled-coil region" evidence="4">
    <location>
        <begin position="144"/>
        <end position="224"/>
    </location>
</feature>
<dbReference type="InterPro" id="IPR036302">
    <property type="entry name" value="Pyosin/cloacin_T_dom_sf"/>
</dbReference>
<name>A0A5U4CQM7_SALER</name>
<organism evidence="7">
    <name type="scientific">Salmonella enterica</name>
    <name type="common">Salmonella choleraesuis</name>
    <dbReference type="NCBI Taxonomy" id="28901"/>
    <lineage>
        <taxon>Bacteria</taxon>
        <taxon>Pseudomonadati</taxon>
        <taxon>Pseudomonadota</taxon>
        <taxon>Gammaproteobacteria</taxon>
        <taxon>Enterobacterales</taxon>
        <taxon>Enterobacteriaceae</taxon>
        <taxon>Salmonella</taxon>
    </lineage>
</organism>
<protein>
    <recommendedName>
        <fullName evidence="6">Pyosin/cloacin translocation domain-containing protein</fullName>
    </recommendedName>
</protein>
<proteinExistence type="predicted"/>
<dbReference type="GO" id="GO:0042742">
    <property type="term" value="P:defense response to bacterium"/>
    <property type="evidence" value="ECO:0007669"/>
    <property type="project" value="UniProtKB-KW"/>
</dbReference>
<feature type="region of interest" description="Disordered" evidence="5">
    <location>
        <begin position="1"/>
        <end position="41"/>
    </location>
</feature>
<evidence type="ECO:0000259" key="6">
    <source>
        <dbReference type="Pfam" id="PF06958"/>
    </source>
</evidence>
<evidence type="ECO:0000256" key="4">
    <source>
        <dbReference type="SAM" id="Coils"/>
    </source>
</evidence>
<evidence type="ECO:0000256" key="5">
    <source>
        <dbReference type="SAM" id="MobiDB-lite"/>
    </source>
</evidence>
<evidence type="ECO:0000313" key="7">
    <source>
        <dbReference type="EMBL" id="EBP8539700.1"/>
    </source>
</evidence>
<evidence type="ECO:0000256" key="2">
    <source>
        <dbReference type="ARBA" id="ARBA00023022"/>
    </source>
</evidence>
<feature type="compositionally biased region" description="Polar residues" evidence="5">
    <location>
        <begin position="1"/>
        <end position="23"/>
    </location>
</feature>
<keyword evidence="1" id="KW-0929">Antimicrobial</keyword>
<keyword evidence="2" id="KW-0044">Antibiotic</keyword>
<gene>
    <name evidence="7" type="ORF">AMM99_24475</name>
</gene>
<feature type="coiled-coil region" evidence="4">
    <location>
        <begin position="75"/>
        <end position="102"/>
    </location>
</feature>
<evidence type="ECO:0000256" key="1">
    <source>
        <dbReference type="ARBA" id="ARBA00022529"/>
    </source>
</evidence>
<dbReference type="GO" id="GO:0031640">
    <property type="term" value="P:killing of cells of another organism"/>
    <property type="evidence" value="ECO:0007669"/>
    <property type="project" value="UniProtKB-KW"/>
</dbReference>
<feature type="domain" description="Pyosin/cloacin translocation" evidence="6">
    <location>
        <begin position="360"/>
        <end position="501"/>
    </location>
</feature>
<accession>A0A5U4CQM7</accession>
<dbReference type="AlphaFoldDB" id="A0A5U4CQM7"/>
<dbReference type="SUPFAM" id="SSF69369">
    <property type="entry name" value="Cloacin translocation domain"/>
    <property type="match status" value="1"/>
</dbReference>
<reference evidence="7" key="1">
    <citation type="submission" date="2018-07" db="EMBL/GenBank/DDBJ databases">
        <authorList>
            <consortium name="PulseNet: The National Subtyping Network for Foodborne Disease Surveillance"/>
            <person name="Tarr C.L."/>
            <person name="Trees E."/>
            <person name="Katz L.S."/>
            <person name="Carleton-Romer H.A."/>
            <person name="Stroika S."/>
            <person name="Kucerova Z."/>
            <person name="Roache K.F."/>
            <person name="Sabol A.L."/>
            <person name="Besser J."/>
            <person name="Gerner-Smidt P."/>
        </authorList>
    </citation>
    <scope>NUCLEOTIDE SEQUENCE</scope>
    <source>
        <strain evidence="7">2015K-0757</strain>
    </source>
</reference>
<comment type="caution">
    <text evidence="7">The sequence shown here is derived from an EMBL/GenBank/DDBJ whole genome shotgun (WGS) entry which is preliminary data.</text>
</comment>